<dbReference type="AlphaFoldDB" id="A0A368G4P5"/>
<protein>
    <submittedName>
        <fullName evidence="2">Uncharacterized protein</fullName>
    </submittedName>
</protein>
<sequence>FSYKFYLLTFPYLDSTSAVFDAVSVNCNNKDKRLQAALVQLLRCTDRDCVQANAEPKAQEIRNAVEQLSEAVKGCSAATNAGVSGTDTPPPELNTGQDKNHKTSDASNADNIKSTLEQEQTLDDLLNKLNLRQVPKFSPTFPDLDTAESDDDYAVTTDERKEEREEKHGQKLCEEEVQKMPDGTEVRVKKTRTVNVQQSRKHVTISSRGSGCPGVTRHFTDGKSAMEEDEEDEETDFFKRDPFDRFRRRHSPDMRTVELTAPGAGQSTKTKSVERTSEVTQSVSERKERDGRVLRENAAQKLDSSALTARQTDTFQGSHLLDRKGEGSYEESSVVRRGPLALGPQPVLPPRKHVVEYMQTFGNKENTDVDFFRGTALSSYITLNDNLRFHEEQFRKKLQFEFSSAGM</sequence>
<reference evidence="2 3" key="1">
    <citation type="submission" date="2014-10" db="EMBL/GenBank/DDBJ databases">
        <title>Draft genome of the hookworm Ancylostoma caninum.</title>
        <authorList>
            <person name="Mitreva M."/>
        </authorList>
    </citation>
    <scope>NUCLEOTIDE SEQUENCE [LARGE SCALE GENOMIC DNA]</scope>
    <source>
        <strain evidence="2 3">Baltimore</strain>
    </source>
</reference>
<accession>A0A368G4P5</accession>
<keyword evidence="3" id="KW-1185">Reference proteome</keyword>
<name>A0A368G4P5_ANCCA</name>
<dbReference type="OrthoDB" id="5856301at2759"/>
<feature type="region of interest" description="Disordered" evidence="1">
    <location>
        <begin position="79"/>
        <end position="111"/>
    </location>
</feature>
<evidence type="ECO:0000256" key="1">
    <source>
        <dbReference type="SAM" id="MobiDB-lite"/>
    </source>
</evidence>
<organism evidence="2 3">
    <name type="scientific">Ancylostoma caninum</name>
    <name type="common">Dog hookworm</name>
    <dbReference type="NCBI Taxonomy" id="29170"/>
    <lineage>
        <taxon>Eukaryota</taxon>
        <taxon>Metazoa</taxon>
        <taxon>Ecdysozoa</taxon>
        <taxon>Nematoda</taxon>
        <taxon>Chromadorea</taxon>
        <taxon>Rhabditida</taxon>
        <taxon>Rhabditina</taxon>
        <taxon>Rhabditomorpha</taxon>
        <taxon>Strongyloidea</taxon>
        <taxon>Ancylostomatidae</taxon>
        <taxon>Ancylostomatinae</taxon>
        <taxon>Ancylostoma</taxon>
    </lineage>
</organism>
<dbReference type="STRING" id="29170.A0A368G4P5"/>
<feature type="region of interest" description="Disordered" evidence="1">
    <location>
        <begin position="258"/>
        <end position="293"/>
    </location>
</feature>
<dbReference type="EMBL" id="JOJR01000339">
    <property type="protein sequence ID" value="RCN39421.1"/>
    <property type="molecule type" value="Genomic_DNA"/>
</dbReference>
<comment type="caution">
    <text evidence="2">The sequence shown here is derived from an EMBL/GenBank/DDBJ whole genome shotgun (WGS) entry which is preliminary data.</text>
</comment>
<evidence type="ECO:0000313" key="2">
    <source>
        <dbReference type="EMBL" id="RCN39421.1"/>
    </source>
</evidence>
<gene>
    <name evidence="2" type="ORF">ANCCAN_14660</name>
</gene>
<evidence type="ECO:0000313" key="3">
    <source>
        <dbReference type="Proteomes" id="UP000252519"/>
    </source>
</evidence>
<feature type="non-terminal residue" evidence="2">
    <location>
        <position position="1"/>
    </location>
</feature>
<feature type="region of interest" description="Disordered" evidence="1">
    <location>
        <begin position="196"/>
        <end position="218"/>
    </location>
</feature>
<feature type="compositionally biased region" description="Basic and acidic residues" evidence="1">
    <location>
        <begin position="284"/>
        <end position="293"/>
    </location>
</feature>
<feature type="compositionally biased region" description="Polar residues" evidence="1">
    <location>
        <begin position="196"/>
        <end position="209"/>
    </location>
</feature>
<feature type="region of interest" description="Disordered" evidence="1">
    <location>
        <begin position="137"/>
        <end position="170"/>
    </location>
</feature>
<feature type="compositionally biased region" description="Basic and acidic residues" evidence="1">
    <location>
        <begin position="157"/>
        <end position="170"/>
    </location>
</feature>
<dbReference type="Proteomes" id="UP000252519">
    <property type="component" value="Unassembled WGS sequence"/>
</dbReference>
<proteinExistence type="predicted"/>